<feature type="domain" description="LysM" evidence="3">
    <location>
        <begin position="152"/>
        <end position="201"/>
    </location>
</feature>
<comment type="caution">
    <text evidence="4">The sequence shown here is derived from an EMBL/GenBank/DDBJ whole genome shotgun (WGS) entry which is preliminary data.</text>
</comment>
<feature type="domain" description="LysM" evidence="3">
    <location>
        <begin position="231"/>
        <end position="280"/>
    </location>
</feature>
<dbReference type="PANTHER" id="PTHR34700">
    <property type="entry name" value="POTASSIUM BINDING PROTEIN KBP"/>
    <property type="match status" value="1"/>
</dbReference>
<dbReference type="Proteomes" id="UP000722750">
    <property type="component" value="Unassembled WGS sequence"/>
</dbReference>
<evidence type="ECO:0000259" key="3">
    <source>
        <dbReference type="PROSITE" id="PS51782"/>
    </source>
</evidence>
<reference evidence="4" key="1">
    <citation type="journal article" date="2021" name="ISME J.">
        <title>Fine-scale metabolic discontinuity in a stratified prokaryote microbiome of a Red Sea deep halocline.</title>
        <authorList>
            <person name="Michoud G."/>
            <person name="Ngugi D.K."/>
            <person name="Barozzi A."/>
            <person name="Merlino G."/>
            <person name="Calleja M.L."/>
            <person name="Delgado-Huertas A."/>
            <person name="Moran X.A.G."/>
            <person name="Daffonchio D."/>
        </authorList>
    </citation>
    <scope>NUCLEOTIDE SEQUENCE</scope>
    <source>
        <strain evidence="4">SuakinDeep_MAG55_1</strain>
    </source>
</reference>
<dbReference type="CDD" id="cd00118">
    <property type="entry name" value="LysM"/>
    <property type="match status" value="2"/>
</dbReference>
<dbReference type="InterPro" id="IPR018392">
    <property type="entry name" value="LysM"/>
</dbReference>
<dbReference type="PANTHER" id="PTHR34700:SF4">
    <property type="entry name" value="PHAGE-LIKE ELEMENT PBSX PROTEIN XKDP"/>
    <property type="match status" value="1"/>
</dbReference>
<dbReference type="InterPro" id="IPR052196">
    <property type="entry name" value="Bact_Kbp"/>
</dbReference>
<feature type="region of interest" description="Disordered" evidence="1">
    <location>
        <begin position="63"/>
        <end position="88"/>
    </location>
</feature>
<dbReference type="InterPro" id="IPR036779">
    <property type="entry name" value="LysM_dom_sf"/>
</dbReference>
<dbReference type="Pfam" id="PF01476">
    <property type="entry name" value="LysM"/>
    <property type="match status" value="2"/>
</dbReference>
<protein>
    <recommendedName>
        <fullName evidence="3">LysM domain-containing protein</fullName>
    </recommendedName>
</protein>
<dbReference type="AlphaFoldDB" id="A0A942A3W2"/>
<evidence type="ECO:0000313" key="4">
    <source>
        <dbReference type="EMBL" id="MBS1257342.1"/>
    </source>
</evidence>
<dbReference type="SMART" id="SM00257">
    <property type="entry name" value="LysM"/>
    <property type="match status" value="2"/>
</dbReference>
<sequence>MRRDTQIGIILGVVILVVIGIFLSTRTTVYETKTPEDLKISEEEIVAEAEIEEIDINDLIEESKTVSPKEDIQPPEKLVEKSPVEPSNDNITLEGKWEGTKTASIEPEEAFSEMPVAERITVQPEITELAPPEAEEATDVVETEQKDVSVKVVHKVKPNDSLFKISRKYYGDEAKWHKIYEVNKDNMSSPNALYIGQEILIPDITIAKKVTLSIGTSINKKQEIEVSTKTTEHTVVSGDTLYHLARKYYDDATMWRKIYEANEDTIEDESFLVKGQVLTIPE</sequence>
<dbReference type="SUPFAM" id="SSF54106">
    <property type="entry name" value="LysM domain"/>
    <property type="match status" value="2"/>
</dbReference>
<accession>A0A942A3W2</accession>
<evidence type="ECO:0000313" key="5">
    <source>
        <dbReference type="Proteomes" id="UP000722750"/>
    </source>
</evidence>
<keyword evidence="2" id="KW-1133">Transmembrane helix</keyword>
<dbReference type="PROSITE" id="PS51782">
    <property type="entry name" value="LYSM"/>
    <property type="match status" value="2"/>
</dbReference>
<feature type="compositionally biased region" description="Basic and acidic residues" evidence="1">
    <location>
        <begin position="63"/>
        <end position="83"/>
    </location>
</feature>
<proteinExistence type="predicted"/>
<feature type="transmembrane region" description="Helical" evidence="2">
    <location>
        <begin position="7"/>
        <end position="25"/>
    </location>
</feature>
<name>A0A942A3W2_9BACT</name>
<keyword evidence="2" id="KW-0472">Membrane</keyword>
<organism evidence="4 5">
    <name type="scientific">Candidatus Scalindua arabica</name>
    <dbReference type="NCBI Taxonomy" id="1127984"/>
    <lineage>
        <taxon>Bacteria</taxon>
        <taxon>Pseudomonadati</taxon>
        <taxon>Planctomycetota</taxon>
        <taxon>Candidatus Brocadiia</taxon>
        <taxon>Candidatus Brocadiales</taxon>
        <taxon>Candidatus Scalinduaceae</taxon>
        <taxon>Candidatus Scalindua</taxon>
    </lineage>
</organism>
<dbReference type="EMBL" id="JAANXD010000020">
    <property type="protein sequence ID" value="MBS1257342.1"/>
    <property type="molecule type" value="Genomic_DNA"/>
</dbReference>
<keyword evidence="2" id="KW-0812">Transmembrane</keyword>
<evidence type="ECO:0000256" key="2">
    <source>
        <dbReference type="SAM" id="Phobius"/>
    </source>
</evidence>
<dbReference type="Gene3D" id="3.10.350.10">
    <property type="entry name" value="LysM domain"/>
    <property type="match status" value="2"/>
</dbReference>
<gene>
    <name evidence="4" type="ORF">MAG551_00384</name>
</gene>
<evidence type="ECO:0000256" key="1">
    <source>
        <dbReference type="SAM" id="MobiDB-lite"/>
    </source>
</evidence>